<accession>A0A7S1T7I7</accession>
<evidence type="ECO:0000313" key="2">
    <source>
        <dbReference type="EMBL" id="CAD9226426.1"/>
    </source>
</evidence>
<sequence length="346" mass="38041">MDDSAPDTDRSHISKQSGKTAASGPAEPLLSRVRSTASSVSIYAPLPLPAVPATFRSSARVVPTHFHPTPQKHFSVSSCTLNPDATVHLASLGHGSIRHTQPALDSSKWAELPPVLSFYGWWHEGHSDAWNEVKHMLFQFEVETATCSLLVDGSPMVVDATVSDRRAEVWDLHVGAVVSVMMKRFELRKADLATQLWLDQTAAALLHDKQQVENELRKFCYLRTTEESNPVKCEAPASKTRELLEVGGGRVCLRSVASSVHACLLKLRQFRNMSPTELSPLSAEILGPAWEDGSVPVMWNAKRVQSVHSQESEESTASPEPEELKTNYYEWLKTIPLAATAAGITL</sequence>
<dbReference type="AlphaFoldDB" id="A0A7S1T7I7"/>
<organism evidence="2">
    <name type="scientific">Tetraselmis chuii</name>
    <dbReference type="NCBI Taxonomy" id="63592"/>
    <lineage>
        <taxon>Eukaryota</taxon>
        <taxon>Viridiplantae</taxon>
        <taxon>Chlorophyta</taxon>
        <taxon>core chlorophytes</taxon>
        <taxon>Chlorodendrophyceae</taxon>
        <taxon>Chlorodendrales</taxon>
        <taxon>Chlorodendraceae</taxon>
        <taxon>Tetraselmis</taxon>
    </lineage>
</organism>
<name>A0A7S1T7I7_9CHLO</name>
<evidence type="ECO:0000256" key="1">
    <source>
        <dbReference type="SAM" id="MobiDB-lite"/>
    </source>
</evidence>
<proteinExistence type="predicted"/>
<dbReference type="EMBL" id="HBGG01041810">
    <property type="protein sequence ID" value="CAD9226426.1"/>
    <property type="molecule type" value="Transcribed_RNA"/>
</dbReference>
<reference evidence="2" key="1">
    <citation type="submission" date="2021-01" db="EMBL/GenBank/DDBJ databases">
        <authorList>
            <person name="Corre E."/>
            <person name="Pelletier E."/>
            <person name="Niang G."/>
            <person name="Scheremetjew M."/>
            <person name="Finn R."/>
            <person name="Kale V."/>
            <person name="Holt S."/>
            <person name="Cochrane G."/>
            <person name="Meng A."/>
            <person name="Brown T."/>
            <person name="Cohen L."/>
        </authorList>
    </citation>
    <scope>NUCLEOTIDE SEQUENCE</scope>
    <source>
        <strain evidence="2">PLY429</strain>
    </source>
</reference>
<gene>
    <name evidence="2" type="ORF">TCHU04912_LOCUS21559</name>
</gene>
<feature type="region of interest" description="Disordered" evidence="1">
    <location>
        <begin position="1"/>
        <end position="28"/>
    </location>
</feature>
<protein>
    <submittedName>
        <fullName evidence="2">Uncharacterized protein</fullName>
    </submittedName>
</protein>